<sequence length="260" mass="29477">MSPVDKFLPSDQPVEPTLSSQRASDGLSDGLREGIQTRLESQRASDGLSDGLREGIQTRLEPASVPSSPSFFDSAFLDELNRDIYLRRKESEHFLDLYESSVQARDEADLRHFELIDSYRILVAASRRAFEHLQSTILRVGIVLATFTFVLLSVNGPNVLFVISLFTIPVGAYCLLESYSALLLWRSTSRLSRALLIESKDANERALHEATRVMEVSTRYEAALLREEEAVRYMEEAKRRLEGDKERLTGDLFDSSRRAR</sequence>
<evidence type="ECO:0000256" key="2">
    <source>
        <dbReference type="SAM" id="Phobius"/>
    </source>
</evidence>
<dbReference type="RefSeq" id="WP_047856335.1">
    <property type="nucleotide sequence ID" value="NZ_CP011509.1"/>
</dbReference>
<comment type="caution">
    <text evidence="3">The sequence shown here is derived from an EMBL/GenBank/DDBJ whole genome shotgun (WGS) entry which is preliminary data.</text>
</comment>
<name>A0ABX9K7Q6_9BACT</name>
<evidence type="ECO:0000256" key="1">
    <source>
        <dbReference type="SAM" id="MobiDB-lite"/>
    </source>
</evidence>
<gene>
    <name evidence="3" type="ORF">ATI61_103580</name>
</gene>
<organism evidence="3 4">
    <name type="scientific">Archangium gephyra</name>
    <dbReference type="NCBI Taxonomy" id="48"/>
    <lineage>
        <taxon>Bacteria</taxon>
        <taxon>Pseudomonadati</taxon>
        <taxon>Myxococcota</taxon>
        <taxon>Myxococcia</taxon>
        <taxon>Myxococcales</taxon>
        <taxon>Cystobacterineae</taxon>
        <taxon>Archangiaceae</taxon>
        <taxon>Archangium</taxon>
    </lineage>
</organism>
<reference evidence="3 4" key="1">
    <citation type="submission" date="2018-08" db="EMBL/GenBank/DDBJ databases">
        <title>Genomic Encyclopedia of Archaeal and Bacterial Type Strains, Phase II (KMG-II): from individual species to whole genera.</title>
        <authorList>
            <person name="Goeker M."/>
        </authorList>
    </citation>
    <scope>NUCLEOTIDE SEQUENCE [LARGE SCALE GENOMIC DNA]</scope>
    <source>
        <strain evidence="3 4">DSM 2261</strain>
    </source>
</reference>
<feature type="transmembrane region" description="Helical" evidence="2">
    <location>
        <begin position="136"/>
        <end position="154"/>
    </location>
</feature>
<evidence type="ECO:0000313" key="3">
    <source>
        <dbReference type="EMBL" id="REG34673.1"/>
    </source>
</evidence>
<keyword evidence="2" id="KW-0812">Transmembrane</keyword>
<dbReference type="EMBL" id="QUMU01000003">
    <property type="protein sequence ID" value="REG34673.1"/>
    <property type="molecule type" value="Genomic_DNA"/>
</dbReference>
<keyword evidence="2" id="KW-1133">Transmembrane helix</keyword>
<dbReference type="Proteomes" id="UP000256345">
    <property type="component" value="Unassembled WGS sequence"/>
</dbReference>
<accession>A0ABX9K7Q6</accession>
<keyword evidence="2" id="KW-0472">Membrane</keyword>
<feature type="transmembrane region" description="Helical" evidence="2">
    <location>
        <begin position="160"/>
        <end position="185"/>
    </location>
</feature>
<protein>
    <submittedName>
        <fullName evidence="3">Uncharacterized protein</fullName>
    </submittedName>
</protein>
<proteinExistence type="predicted"/>
<feature type="region of interest" description="Disordered" evidence="1">
    <location>
        <begin position="1"/>
        <end position="33"/>
    </location>
</feature>
<evidence type="ECO:0000313" key="4">
    <source>
        <dbReference type="Proteomes" id="UP000256345"/>
    </source>
</evidence>
<keyword evidence="4" id="KW-1185">Reference proteome</keyword>